<keyword evidence="3" id="KW-0732">Signal</keyword>
<dbReference type="Pfam" id="PF01497">
    <property type="entry name" value="Peripla_BP_2"/>
    <property type="match status" value="1"/>
</dbReference>
<dbReference type="PROSITE" id="PS51257">
    <property type="entry name" value="PROKAR_LIPOPROTEIN"/>
    <property type="match status" value="1"/>
</dbReference>
<dbReference type="Pfam" id="PF00395">
    <property type="entry name" value="SLH"/>
    <property type="match status" value="1"/>
</dbReference>
<organism evidence="6 7">
    <name type="scientific">Tepidibacter hydrothermalis</name>
    <dbReference type="NCBI Taxonomy" id="3036126"/>
    <lineage>
        <taxon>Bacteria</taxon>
        <taxon>Bacillati</taxon>
        <taxon>Bacillota</taxon>
        <taxon>Clostridia</taxon>
        <taxon>Peptostreptococcales</taxon>
        <taxon>Peptostreptococcaceae</taxon>
        <taxon>Tepidibacter</taxon>
    </lineage>
</organism>
<evidence type="ECO:0000313" key="6">
    <source>
        <dbReference type="EMBL" id="WFD09885.1"/>
    </source>
</evidence>
<sequence length="482" mass="55042">MVKYNMKILSIMICFASILLFTGCSDTTQNNSADNKEYKISFVDDDQKQINIAEPAKKIISLYSAHTENLYKLGMDDEIIGVGKSDIYPAKVLEKKKFDYKNADPESIILEEPDLVLIRPFINRSRPDFVQALEKAGINVVSLYPESFDEFDDYIKKLSFLTGTEDKANELLKDFYAKIDDVKEKTKNIDDKVNVYFESSEQDYKTVTVDSMPGMAIDIAGGINVASDVKPIKEGSSIASYGTERILEKADDIDVFVSQNGVMNAGGNKHSITIRPGFDTIKAIKNDRVYVINQKIISSPTFRYLDGINEMCRMFYPEIFDDYSKYDVDEDVTREELAEIVVKFKHKPVFVPTSKYYRKDHKGHTYGMFEDVDMNDEKINFVEAAVTSGYIDGFKEDDKEYFYPNKKVTREEFAKVLFIMSDIKPIDTKINISDIAEVENKKIVQMIIDNKIMTLKNNKFNPKEYVTGKDVVKSLDLLSSIN</sequence>
<dbReference type="EMBL" id="CP120733">
    <property type="protein sequence ID" value="WFD09885.1"/>
    <property type="molecule type" value="Genomic_DNA"/>
</dbReference>
<keyword evidence="7" id="KW-1185">Reference proteome</keyword>
<reference evidence="6 7" key="1">
    <citation type="submission" date="2023-03" db="EMBL/GenBank/DDBJ databases">
        <title>Complete genome sequence of Tepidibacter sp. SWIR-1, isolated from a deep-sea hydrothermal vent.</title>
        <authorList>
            <person name="Li X."/>
        </authorList>
    </citation>
    <scope>NUCLEOTIDE SEQUENCE [LARGE SCALE GENOMIC DNA]</scope>
    <source>
        <strain evidence="6 7">SWIR-1</strain>
    </source>
</reference>
<comment type="similarity">
    <text evidence="1">Belongs to the bacterial solute-binding protein 8 family.</text>
</comment>
<feature type="domain" description="Fe/B12 periplasmic-binding" evidence="4">
    <location>
        <begin position="58"/>
        <end position="319"/>
    </location>
</feature>
<dbReference type="PROSITE" id="PS51272">
    <property type="entry name" value="SLH"/>
    <property type="match status" value="1"/>
</dbReference>
<dbReference type="InterPro" id="IPR001119">
    <property type="entry name" value="SLH_dom"/>
</dbReference>
<evidence type="ECO:0000256" key="2">
    <source>
        <dbReference type="ARBA" id="ARBA00022737"/>
    </source>
</evidence>
<dbReference type="RefSeq" id="WP_277731846.1">
    <property type="nucleotide sequence ID" value="NZ_CP120733.1"/>
</dbReference>
<evidence type="ECO:0000256" key="3">
    <source>
        <dbReference type="SAM" id="SignalP"/>
    </source>
</evidence>
<dbReference type="PROSITE" id="PS50983">
    <property type="entry name" value="FE_B12_PBP"/>
    <property type="match status" value="1"/>
</dbReference>
<dbReference type="SUPFAM" id="SSF53807">
    <property type="entry name" value="Helical backbone' metal receptor"/>
    <property type="match status" value="1"/>
</dbReference>
<dbReference type="PANTHER" id="PTHR30535">
    <property type="entry name" value="VITAMIN B12-BINDING PROTEIN"/>
    <property type="match status" value="1"/>
</dbReference>
<accession>A0ABY8EGA6</accession>
<dbReference type="InterPro" id="IPR050902">
    <property type="entry name" value="ABC_Transporter_SBP"/>
</dbReference>
<protein>
    <submittedName>
        <fullName evidence="6">ABC transporter substrate-binding protein</fullName>
    </submittedName>
</protein>
<dbReference type="Proteomes" id="UP001222800">
    <property type="component" value="Chromosome"/>
</dbReference>
<dbReference type="PANTHER" id="PTHR30535:SF34">
    <property type="entry name" value="MOLYBDATE-BINDING PROTEIN MOLA"/>
    <property type="match status" value="1"/>
</dbReference>
<name>A0ABY8EGA6_9FIRM</name>
<evidence type="ECO:0000313" key="7">
    <source>
        <dbReference type="Proteomes" id="UP001222800"/>
    </source>
</evidence>
<gene>
    <name evidence="6" type="ORF">P4S50_16090</name>
</gene>
<proteinExistence type="inferred from homology"/>
<feature type="signal peptide" evidence="3">
    <location>
        <begin position="1"/>
        <end position="22"/>
    </location>
</feature>
<evidence type="ECO:0000259" key="4">
    <source>
        <dbReference type="PROSITE" id="PS50983"/>
    </source>
</evidence>
<dbReference type="Gene3D" id="3.40.50.1980">
    <property type="entry name" value="Nitrogenase molybdenum iron protein domain"/>
    <property type="match status" value="2"/>
</dbReference>
<dbReference type="InterPro" id="IPR002491">
    <property type="entry name" value="ABC_transptr_periplasmic_BD"/>
</dbReference>
<evidence type="ECO:0000259" key="5">
    <source>
        <dbReference type="PROSITE" id="PS51272"/>
    </source>
</evidence>
<keyword evidence="2" id="KW-0677">Repeat</keyword>
<feature type="chain" id="PRO_5045466109" evidence="3">
    <location>
        <begin position="23"/>
        <end position="482"/>
    </location>
</feature>
<evidence type="ECO:0000256" key="1">
    <source>
        <dbReference type="ARBA" id="ARBA00008814"/>
    </source>
</evidence>
<feature type="domain" description="SLH" evidence="5">
    <location>
        <begin position="365"/>
        <end position="431"/>
    </location>
</feature>